<sequence>MKHTSLFLRRLSRFFFATITLLTVVCICSPLDLEAKGKKGKGKGKGKAKKEKTVDKNQDVIKAIKAGSITVNGKSYVIDDGCSIKVDGEKAEEKDLRVGMKVKMTTSVAAYGKKGAPNTYKVTRITARSN</sequence>
<organism evidence="1">
    <name type="scientific">Oceaniferula spumae</name>
    <dbReference type="NCBI Taxonomy" id="2979115"/>
    <lineage>
        <taxon>Bacteria</taxon>
        <taxon>Pseudomonadati</taxon>
        <taxon>Verrucomicrobiota</taxon>
        <taxon>Verrucomicrobiia</taxon>
        <taxon>Verrucomicrobiales</taxon>
        <taxon>Verrucomicrobiaceae</taxon>
        <taxon>Oceaniferula</taxon>
    </lineage>
</organism>
<accession>A0AAT9FQ89</accession>
<dbReference type="AlphaFoldDB" id="A0AAT9FQ89"/>
<name>A0AAT9FQ89_9BACT</name>
<proteinExistence type="predicted"/>
<evidence type="ECO:0008006" key="2">
    <source>
        <dbReference type="Google" id="ProtNLM"/>
    </source>
</evidence>
<reference evidence="1" key="1">
    <citation type="submission" date="2024-07" db="EMBL/GenBank/DDBJ databases">
        <title>Complete genome sequence of Verrucomicrobiaceae bacterium NT6N.</title>
        <authorList>
            <person name="Huang C."/>
            <person name="Takami H."/>
            <person name="Hamasaki K."/>
        </authorList>
    </citation>
    <scope>NUCLEOTIDE SEQUENCE</scope>
    <source>
        <strain evidence="1">NT6N</strain>
    </source>
</reference>
<dbReference type="EMBL" id="AP026866">
    <property type="protein sequence ID" value="BDS08057.1"/>
    <property type="molecule type" value="Genomic_DNA"/>
</dbReference>
<protein>
    <recommendedName>
        <fullName evidence="2">DUF5666 domain-containing protein</fullName>
    </recommendedName>
</protein>
<evidence type="ECO:0000313" key="1">
    <source>
        <dbReference type="EMBL" id="BDS08057.1"/>
    </source>
</evidence>
<dbReference type="KEGG" id="osu:NT6N_30970"/>
<gene>
    <name evidence="1" type="ORF">NT6N_30970</name>
</gene>